<dbReference type="EMBL" id="BTRK01000005">
    <property type="protein sequence ID" value="GMR52706.1"/>
    <property type="molecule type" value="Genomic_DNA"/>
</dbReference>
<evidence type="ECO:0000256" key="1">
    <source>
        <dbReference type="ARBA" id="ARBA00004123"/>
    </source>
</evidence>
<evidence type="ECO:0000259" key="12">
    <source>
        <dbReference type="PROSITE" id="PS50097"/>
    </source>
</evidence>
<evidence type="ECO:0008006" key="16">
    <source>
        <dbReference type="Google" id="ProtNLM"/>
    </source>
</evidence>
<evidence type="ECO:0000256" key="2">
    <source>
        <dbReference type="ARBA" id="ARBA00022723"/>
    </source>
</evidence>
<dbReference type="Gene3D" id="3.30.710.10">
    <property type="entry name" value="Potassium Channel Kv1.1, Chain A"/>
    <property type="match status" value="2"/>
</dbReference>
<dbReference type="GO" id="GO:0000981">
    <property type="term" value="F:DNA-binding transcription factor activity, RNA polymerase II-specific"/>
    <property type="evidence" value="ECO:0007669"/>
    <property type="project" value="TreeGrafter"/>
</dbReference>
<dbReference type="InterPro" id="IPR000210">
    <property type="entry name" value="BTB/POZ_dom"/>
</dbReference>
<dbReference type="Proteomes" id="UP001328107">
    <property type="component" value="Unassembled WGS sequence"/>
</dbReference>
<name>A0AAN5CXU6_9BILA</name>
<keyword evidence="15" id="KW-1185">Reference proteome</keyword>
<evidence type="ECO:0000256" key="9">
    <source>
        <dbReference type="ARBA" id="ARBA00023242"/>
    </source>
</evidence>
<dbReference type="PROSITE" id="PS50097">
    <property type="entry name" value="BTB"/>
    <property type="match status" value="2"/>
</dbReference>
<feature type="compositionally biased region" description="Polar residues" evidence="11">
    <location>
        <begin position="26"/>
        <end position="39"/>
    </location>
</feature>
<dbReference type="PANTHER" id="PTHR46105">
    <property type="entry name" value="AGAP004733-PA"/>
    <property type="match status" value="1"/>
</dbReference>
<dbReference type="PROSITE" id="PS00028">
    <property type="entry name" value="ZINC_FINGER_C2H2_1"/>
    <property type="match status" value="3"/>
</dbReference>
<dbReference type="GO" id="GO:0005634">
    <property type="term" value="C:nucleus"/>
    <property type="evidence" value="ECO:0007669"/>
    <property type="project" value="UniProtKB-SubCell"/>
</dbReference>
<evidence type="ECO:0000259" key="13">
    <source>
        <dbReference type="PROSITE" id="PS50157"/>
    </source>
</evidence>
<keyword evidence="6" id="KW-0805">Transcription regulation</keyword>
<keyword evidence="5" id="KW-0862">Zinc</keyword>
<comment type="caution">
    <text evidence="14">The sequence shown here is derived from an EMBL/GenBank/DDBJ whole genome shotgun (WGS) entry which is preliminary data.</text>
</comment>
<organism evidence="14 15">
    <name type="scientific">Pristionchus mayeri</name>
    <dbReference type="NCBI Taxonomy" id="1317129"/>
    <lineage>
        <taxon>Eukaryota</taxon>
        <taxon>Metazoa</taxon>
        <taxon>Ecdysozoa</taxon>
        <taxon>Nematoda</taxon>
        <taxon>Chromadorea</taxon>
        <taxon>Rhabditida</taxon>
        <taxon>Rhabditina</taxon>
        <taxon>Diplogasteromorpha</taxon>
        <taxon>Diplogasteroidea</taxon>
        <taxon>Neodiplogasteridae</taxon>
        <taxon>Pristionchus</taxon>
    </lineage>
</organism>
<dbReference type="GO" id="GO:0008270">
    <property type="term" value="F:zinc ion binding"/>
    <property type="evidence" value="ECO:0007669"/>
    <property type="project" value="UniProtKB-KW"/>
</dbReference>
<reference evidence="15" key="1">
    <citation type="submission" date="2022-10" db="EMBL/GenBank/DDBJ databases">
        <title>Genome assembly of Pristionchus species.</title>
        <authorList>
            <person name="Yoshida K."/>
            <person name="Sommer R.J."/>
        </authorList>
    </citation>
    <scope>NUCLEOTIDE SEQUENCE [LARGE SCALE GENOMIC DNA]</scope>
    <source>
        <strain evidence="15">RS5460</strain>
    </source>
</reference>
<dbReference type="InterPro" id="IPR036236">
    <property type="entry name" value="Znf_C2H2_sf"/>
</dbReference>
<evidence type="ECO:0000256" key="6">
    <source>
        <dbReference type="ARBA" id="ARBA00023015"/>
    </source>
</evidence>
<dbReference type="PANTHER" id="PTHR46105:SF5">
    <property type="entry name" value="ZINC FINGER AND BTB DOMAIN-CONTAINING PROTEIN 44 ISOFORM X1"/>
    <property type="match status" value="1"/>
</dbReference>
<dbReference type="Pfam" id="PF00651">
    <property type="entry name" value="BTB"/>
    <property type="match status" value="1"/>
</dbReference>
<dbReference type="SUPFAM" id="SSF57667">
    <property type="entry name" value="beta-beta-alpha zinc fingers"/>
    <property type="match status" value="2"/>
</dbReference>
<feature type="non-terminal residue" evidence="14">
    <location>
        <position position="1"/>
    </location>
</feature>
<feature type="domain" description="C2H2-type" evidence="13">
    <location>
        <begin position="490"/>
        <end position="518"/>
    </location>
</feature>
<feature type="domain" description="C2H2-type" evidence="13">
    <location>
        <begin position="547"/>
        <end position="575"/>
    </location>
</feature>
<feature type="region of interest" description="Disordered" evidence="11">
    <location>
        <begin position="405"/>
        <end position="456"/>
    </location>
</feature>
<dbReference type="InterPro" id="IPR050457">
    <property type="entry name" value="ZnFinger_BTB_dom_contain"/>
</dbReference>
<evidence type="ECO:0000256" key="3">
    <source>
        <dbReference type="ARBA" id="ARBA00022737"/>
    </source>
</evidence>
<comment type="subcellular location">
    <subcellularLocation>
        <location evidence="1">Nucleus</location>
    </subcellularLocation>
</comment>
<evidence type="ECO:0000256" key="5">
    <source>
        <dbReference type="ARBA" id="ARBA00022833"/>
    </source>
</evidence>
<evidence type="ECO:0000256" key="7">
    <source>
        <dbReference type="ARBA" id="ARBA00023125"/>
    </source>
</evidence>
<evidence type="ECO:0000256" key="11">
    <source>
        <dbReference type="SAM" id="MobiDB-lite"/>
    </source>
</evidence>
<dbReference type="InterPro" id="IPR013087">
    <property type="entry name" value="Znf_C2H2_type"/>
</dbReference>
<keyword evidence="2" id="KW-0479">Metal-binding</keyword>
<feature type="domain" description="BTB" evidence="12">
    <location>
        <begin position="195"/>
        <end position="269"/>
    </location>
</feature>
<evidence type="ECO:0000256" key="10">
    <source>
        <dbReference type="PROSITE-ProRule" id="PRU00042"/>
    </source>
</evidence>
<dbReference type="InterPro" id="IPR011333">
    <property type="entry name" value="SKP1/BTB/POZ_sf"/>
</dbReference>
<keyword evidence="9" id="KW-0539">Nucleus</keyword>
<dbReference type="GO" id="GO:0000978">
    <property type="term" value="F:RNA polymerase II cis-regulatory region sequence-specific DNA binding"/>
    <property type="evidence" value="ECO:0007669"/>
    <property type="project" value="TreeGrafter"/>
</dbReference>
<feature type="region of interest" description="Disordered" evidence="11">
    <location>
        <begin position="1"/>
        <end position="39"/>
    </location>
</feature>
<gene>
    <name evidence="14" type="ORF">PMAYCL1PPCAC_22901</name>
</gene>
<evidence type="ECO:0000313" key="14">
    <source>
        <dbReference type="EMBL" id="GMR52706.1"/>
    </source>
</evidence>
<keyword evidence="7" id="KW-0238">DNA-binding</keyword>
<evidence type="ECO:0000256" key="8">
    <source>
        <dbReference type="ARBA" id="ARBA00023163"/>
    </source>
</evidence>
<dbReference type="AlphaFoldDB" id="A0AAN5CXU6"/>
<dbReference type="SUPFAM" id="SSF54695">
    <property type="entry name" value="POZ domain"/>
    <property type="match status" value="2"/>
</dbReference>
<protein>
    <recommendedName>
        <fullName evidence="16">BTB domain-containing protein</fullName>
    </recommendedName>
</protein>
<evidence type="ECO:0000313" key="15">
    <source>
        <dbReference type="Proteomes" id="UP001328107"/>
    </source>
</evidence>
<dbReference type="FunFam" id="3.30.160.60:FF:004057">
    <property type="match status" value="1"/>
</dbReference>
<sequence>LLNTMLAPSAPMEGGHQPPRLFRVGSGSQASHAPSIRSGPTQQIIEHAKIVLEYFNSLREEGTETDVEVKSAGRVVTRGHRLILAAFSQHFKSALLTVQNSPTAELDIDPNITGISLTVVAEIVNFCYTGQCRYSEKLLSAARGFHCDTLTSLLDKALEESRCEPSVLQQDIVDPFHATFLLDALYQMKMDGLFIDCLISEKDHRSEFVRLHRLVMCAFTRHIEDTLREAATRVRQVSVVIDHPQLSVTSLDLRCVVDFFYSGFVRAARRRLRAIRGTSVYLGVERLVGEIDLLLSRGSEEEGMQHVQQQGQYEEVLEMEYGVEANGSRPGSSMMHSQDDDEFLGDDDDALGMMQSPYLADYDYNEAGSPMQQPQQDLHESSEHHVARTIEDYAGIYEHYVRGPRKGRRGGTYPRRSAGVKLKGAAGQENEERREETPAAVTLSVSSVPPTRRRREMDPYTMGLPEIYSNSEVTVPLVVGDQQAMMERPYKCPYCDHRTKEKSAVEKHVRCMHTNEAPFECRYCHLKFKVQSNLVRHHRAHTGEKPYKCRQCDAEYADKKNMDAHIYREHLKLRQFICSFPECSSKFWRTDRYFEHYSKKHGDPVPAVDEGRDGWADH</sequence>
<evidence type="ECO:0000256" key="4">
    <source>
        <dbReference type="ARBA" id="ARBA00022771"/>
    </source>
</evidence>
<proteinExistence type="predicted"/>
<dbReference type="SMART" id="SM00225">
    <property type="entry name" value="BTB"/>
    <property type="match status" value="1"/>
</dbReference>
<keyword evidence="3" id="KW-0677">Repeat</keyword>
<feature type="domain" description="BTB" evidence="12">
    <location>
        <begin position="65"/>
        <end position="136"/>
    </location>
</feature>
<keyword evidence="4 10" id="KW-0863">Zinc-finger</keyword>
<accession>A0AAN5CXU6</accession>
<keyword evidence="8" id="KW-0804">Transcription</keyword>
<feature type="domain" description="C2H2-type" evidence="13">
    <location>
        <begin position="519"/>
        <end position="546"/>
    </location>
</feature>
<dbReference type="PROSITE" id="PS50157">
    <property type="entry name" value="ZINC_FINGER_C2H2_2"/>
    <property type="match status" value="3"/>
</dbReference>
<dbReference type="Gene3D" id="3.30.160.60">
    <property type="entry name" value="Classic Zinc Finger"/>
    <property type="match status" value="3"/>
</dbReference>
<dbReference type="SMART" id="SM00355">
    <property type="entry name" value="ZnF_C2H2"/>
    <property type="match status" value="4"/>
</dbReference>